<dbReference type="InterPro" id="IPR036397">
    <property type="entry name" value="RNaseH_sf"/>
</dbReference>
<sequence>MYYENPVTSFPTLSSSYVNASLTHLELLSSQVTTSSGKQWFVTFIEDHTRLTWVFLISDKSKVTSTFQDFYHTIETQFNRKIAILQSDNGCEFQNHSLNEFLSSKGIVHQSSCAYTSQQNGVVERKNRHLLEVAYSLMLSTSLPSYLWGDVILTAAHLINRMPSHDALPTFIVMILTKLNSLLKLKLACLLGILSTNEAINASTHLHTAPIQDSEGMTDSINSHSNNRMSENDRPKANSTNSYTNSKASENDRFETVVLEDIGEQDSINGVITGREDRIDENKVVAKHTENETQLNHFENTSKCDPSLDLSIALRKAFTVSLDSTTIPKNIHIALECPERKNVIIEEMEALENNNTWEICALPKGHKPVGCKWVFTLKYKADGTLDRHKARLFAKEFTLTYGVDYS</sequence>
<dbReference type="PROSITE" id="PS50994">
    <property type="entry name" value="INTEGRASE"/>
    <property type="match status" value="1"/>
</dbReference>
<name>A0A5D3DSR2_CUCMM</name>
<keyword evidence="2" id="KW-0378">Hydrolase</keyword>
<dbReference type="Proteomes" id="UP000321947">
    <property type="component" value="Unassembled WGS sequence"/>
</dbReference>
<evidence type="ECO:0000313" key="6">
    <source>
        <dbReference type="Proteomes" id="UP000321947"/>
    </source>
</evidence>
<dbReference type="Gene3D" id="3.30.420.10">
    <property type="entry name" value="Ribonuclease H-like superfamily/Ribonuclease H"/>
    <property type="match status" value="1"/>
</dbReference>
<dbReference type="SUPFAM" id="SSF53098">
    <property type="entry name" value="Ribonuclease H-like"/>
    <property type="match status" value="1"/>
</dbReference>
<dbReference type="InterPro" id="IPR013103">
    <property type="entry name" value="RVT_2"/>
</dbReference>
<dbReference type="AlphaFoldDB" id="A0A5D3DSR2"/>
<feature type="compositionally biased region" description="Polar residues" evidence="3">
    <location>
        <begin position="215"/>
        <end position="229"/>
    </location>
</feature>
<protein>
    <submittedName>
        <fullName evidence="5">Beta-galactosidase</fullName>
    </submittedName>
</protein>
<proteinExistence type="predicted"/>
<gene>
    <name evidence="5" type="ORF">E5676_scaffold124G001200</name>
</gene>
<dbReference type="InterPro" id="IPR012337">
    <property type="entry name" value="RNaseH-like_sf"/>
</dbReference>
<dbReference type="GO" id="GO:0016787">
    <property type="term" value="F:hydrolase activity"/>
    <property type="evidence" value="ECO:0007669"/>
    <property type="project" value="UniProtKB-KW"/>
</dbReference>
<organism evidence="5 6">
    <name type="scientific">Cucumis melo var. makuwa</name>
    <name type="common">Oriental melon</name>
    <dbReference type="NCBI Taxonomy" id="1194695"/>
    <lineage>
        <taxon>Eukaryota</taxon>
        <taxon>Viridiplantae</taxon>
        <taxon>Streptophyta</taxon>
        <taxon>Embryophyta</taxon>
        <taxon>Tracheophyta</taxon>
        <taxon>Spermatophyta</taxon>
        <taxon>Magnoliopsida</taxon>
        <taxon>eudicotyledons</taxon>
        <taxon>Gunneridae</taxon>
        <taxon>Pentapetalae</taxon>
        <taxon>rosids</taxon>
        <taxon>fabids</taxon>
        <taxon>Cucurbitales</taxon>
        <taxon>Cucurbitaceae</taxon>
        <taxon>Benincaseae</taxon>
        <taxon>Cucumis</taxon>
    </lineage>
</organism>
<dbReference type="GO" id="GO:0015074">
    <property type="term" value="P:DNA integration"/>
    <property type="evidence" value="ECO:0007669"/>
    <property type="project" value="InterPro"/>
</dbReference>
<evidence type="ECO:0000256" key="2">
    <source>
        <dbReference type="ARBA" id="ARBA00022801"/>
    </source>
</evidence>
<dbReference type="Pfam" id="PF00665">
    <property type="entry name" value="rve"/>
    <property type="match status" value="1"/>
</dbReference>
<feature type="region of interest" description="Disordered" evidence="3">
    <location>
        <begin position="211"/>
        <end position="250"/>
    </location>
</feature>
<keyword evidence="1" id="KW-0479">Metal-binding</keyword>
<dbReference type="PANTHER" id="PTHR42648:SF31">
    <property type="entry name" value="RNA-DIRECTED DNA POLYMERASE"/>
    <property type="match status" value="1"/>
</dbReference>
<dbReference type="GO" id="GO:0046872">
    <property type="term" value="F:metal ion binding"/>
    <property type="evidence" value="ECO:0007669"/>
    <property type="project" value="UniProtKB-KW"/>
</dbReference>
<dbReference type="EMBL" id="SSTD01003357">
    <property type="protein sequence ID" value="TYK26807.1"/>
    <property type="molecule type" value="Genomic_DNA"/>
</dbReference>
<accession>A0A5D3DSR2</accession>
<evidence type="ECO:0000256" key="1">
    <source>
        <dbReference type="ARBA" id="ARBA00022723"/>
    </source>
</evidence>
<dbReference type="InterPro" id="IPR039537">
    <property type="entry name" value="Retrotran_Ty1/copia-like"/>
</dbReference>
<reference evidence="5 6" key="1">
    <citation type="submission" date="2019-08" db="EMBL/GenBank/DDBJ databases">
        <title>Draft genome sequences of two oriental melons (Cucumis melo L. var makuwa).</title>
        <authorList>
            <person name="Kwon S.-Y."/>
        </authorList>
    </citation>
    <scope>NUCLEOTIDE SEQUENCE [LARGE SCALE GENOMIC DNA]</scope>
    <source>
        <strain evidence="6">cv. Chang Bougi</strain>
        <tissue evidence="5">Leaf</tissue>
    </source>
</reference>
<evidence type="ECO:0000313" key="5">
    <source>
        <dbReference type="EMBL" id="TYK26807.1"/>
    </source>
</evidence>
<dbReference type="GO" id="GO:0003676">
    <property type="term" value="F:nucleic acid binding"/>
    <property type="evidence" value="ECO:0007669"/>
    <property type="project" value="InterPro"/>
</dbReference>
<evidence type="ECO:0000259" key="4">
    <source>
        <dbReference type="PROSITE" id="PS50994"/>
    </source>
</evidence>
<evidence type="ECO:0000256" key="3">
    <source>
        <dbReference type="SAM" id="MobiDB-lite"/>
    </source>
</evidence>
<feature type="compositionally biased region" description="Polar residues" evidence="3">
    <location>
        <begin position="237"/>
        <end position="248"/>
    </location>
</feature>
<dbReference type="PANTHER" id="PTHR42648">
    <property type="entry name" value="TRANSPOSASE, PUTATIVE-RELATED"/>
    <property type="match status" value="1"/>
</dbReference>
<feature type="domain" description="Integrase catalytic" evidence="4">
    <location>
        <begin position="7"/>
        <end position="180"/>
    </location>
</feature>
<dbReference type="InterPro" id="IPR001584">
    <property type="entry name" value="Integrase_cat-core"/>
</dbReference>
<comment type="caution">
    <text evidence="5">The sequence shown here is derived from an EMBL/GenBank/DDBJ whole genome shotgun (WGS) entry which is preliminary data.</text>
</comment>
<dbReference type="Pfam" id="PF07727">
    <property type="entry name" value="RVT_2"/>
    <property type="match status" value="1"/>
</dbReference>